<dbReference type="Gene3D" id="3.20.20.70">
    <property type="entry name" value="Aldolase class I"/>
    <property type="match status" value="1"/>
</dbReference>
<reference evidence="6 7" key="1">
    <citation type="submission" date="2021-12" db="EMBL/GenBank/DDBJ databases">
        <title>Genome sequencing of bacteria with rrn-lacking chromosome and rrn-plasmid.</title>
        <authorList>
            <person name="Anda M."/>
            <person name="Iwasaki W."/>
        </authorList>
    </citation>
    <scope>NUCLEOTIDE SEQUENCE [LARGE SCALE GENOMIC DNA]</scope>
    <source>
        <strain evidence="6 7">DSM 100852</strain>
        <plasmid evidence="6 7">pFA3</plasmid>
    </source>
</reference>
<dbReference type="InterPro" id="IPR000887">
    <property type="entry name" value="Aldlse_KDPG_KHG"/>
</dbReference>
<keyword evidence="7" id="KW-1185">Reference proteome</keyword>
<sequence>MRRFFQAGHRRNFITEFKMAKFNRIQVYTAMNETGMVPVFFHSDVEVCKSIAKSCYEGGARVFEFTNRGDFAHEIFAELVKYVRAELPEMRIGVGSIVDGPTATLYIQNGADFVVAPILNYESAKVCNRRKVAWMPGCGSLSEISQAEEWGAEVVKIFPAKQVGGPEFIKAVSGPCPWTSIMPTGGVTPDRESLEQWIGAGAYCVGMGSQLMVKTASGEFDYEAISAKTAQSLEWIKEIRKGA</sequence>
<keyword evidence="4" id="KW-0456">Lyase</keyword>
<evidence type="ECO:0000313" key="7">
    <source>
        <dbReference type="Proteomes" id="UP001348817"/>
    </source>
</evidence>
<dbReference type="InterPro" id="IPR013785">
    <property type="entry name" value="Aldolase_TIM"/>
</dbReference>
<keyword evidence="5" id="KW-0119">Carbohydrate metabolism</keyword>
<dbReference type="GO" id="GO:0016829">
    <property type="term" value="F:lyase activity"/>
    <property type="evidence" value="ECO:0007669"/>
    <property type="project" value="UniProtKB-KW"/>
</dbReference>
<dbReference type="NCBIfam" id="NF005499">
    <property type="entry name" value="PRK07114.1"/>
    <property type="match status" value="1"/>
</dbReference>
<dbReference type="PANTHER" id="PTHR30246">
    <property type="entry name" value="2-KETO-3-DEOXY-6-PHOSPHOGLUCONATE ALDOLASE"/>
    <property type="match status" value="1"/>
</dbReference>
<evidence type="ECO:0000256" key="1">
    <source>
        <dbReference type="ARBA" id="ARBA00004761"/>
    </source>
</evidence>
<evidence type="ECO:0000256" key="2">
    <source>
        <dbReference type="ARBA" id="ARBA00006906"/>
    </source>
</evidence>
<name>A0AAU9CRY8_9BACT</name>
<keyword evidence="6" id="KW-0614">Plasmid</keyword>
<gene>
    <name evidence="6" type="ORF">FUAX_45720</name>
</gene>
<dbReference type="Proteomes" id="UP001348817">
    <property type="component" value="Plasmid pFA3"/>
</dbReference>
<organism evidence="6 7">
    <name type="scientific">Fulvitalea axinellae</name>
    <dbReference type="NCBI Taxonomy" id="1182444"/>
    <lineage>
        <taxon>Bacteria</taxon>
        <taxon>Pseudomonadati</taxon>
        <taxon>Bacteroidota</taxon>
        <taxon>Cytophagia</taxon>
        <taxon>Cytophagales</taxon>
        <taxon>Persicobacteraceae</taxon>
        <taxon>Fulvitalea</taxon>
    </lineage>
</organism>
<comment type="pathway">
    <text evidence="1">Carbohydrate acid metabolism.</text>
</comment>
<dbReference type="AlphaFoldDB" id="A0AAU9CRY8"/>
<comment type="subunit">
    <text evidence="3">Homotrimer.</text>
</comment>
<protein>
    <submittedName>
        <fullName evidence="6">Bifunctional 4-hydroxy-2-oxoglutarate aldolase/2-dehydro-3-deoxy-phosphogluconate aldolase</fullName>
    </submittedName>
</protein>
<evidence type="ECO:0000256" key="5">
    <source>
        <dbReference type="ARBA" id="ARBA00023277"/>
    </source>
</evidence>
<comment type="similarity">
    <text evidence="2">Belongs to the KHG/KDPG aldolase family.</text>
</comment>
<dbReference type="Pfam" id="PF01081">
    <property type="entry name" value="Aldolase"/>
    <property type="match status" value="1"/>
</dbReference>
<proteinExistence type="inferred from homology"/>
<dbReference type="KEGG" id="fax:FUAX_45720"/>
<dbReference type="EMBL" id="AP025317">
    <property type="protein sequence ID" value="BDD12140.1"/>
    <property type="molecule type" value="Genomic_DNA"/>
</dbReference>
<dbReference type="PANTHER" id="PTHR30246:SF1">
    <property type="entry name" value="2-DEHYDRO-3-DEOXY-6-PHOSPHOGALACTONATE ALDOLASE-RELATED"/>
    <property type="match status" value="1"/>
</dbReference>
<accession>A0AAU9CRY8</accession>
<geneLocation type="plasmid" evidence="6 7">
    <name>pFA3</name>
</geneLocation>
<evidence type="ECO:0000256" key="3">
    <source>
        <dbReference type="ARBA" id="ARBA00011233"/>
    </source>
</evidence>
<dbReference type="SUPFAM" id="SSF51569">
    <property type="entry name" value="Aldolase"/>
    <property type="match status" value="1"/>
</dbReference>
<evidence type="ECO:0000313" key="6">
    <source>
        <dbReference type="EMBL" id="BDD12140.1"/>
    </source>
</evidence>
<evidence type="ECO:0000256" key="4">
    <source>
        <dbReference type="ARBA" id="ARBA00023239"/>
    </source>
</evidence>
<dbReference type="CDD" id="cd00452">
    <property type="entry name" value="KDPG_aldolase"/>
    <property type="match status" value="1"/>
</dbReference>